<proteinExistence type="predicted"/>
<organism evidence="1 3">
    <name type="scientific">Cucumis melo var. makuwa</name>
    <name type="common">Oriental melon</name>
    <dbReference type="NCBI Taxonomy" id="1194695"/>
    <lineage>
        <taxon>Eukaryota</taxon>
        <taxon>Viridiplantae</taxon>
        <taxon>Streptophyta</taxon>
        <taxon>Embryophyta</taxon>
        <taxon>Tracheophyta</taxon>
        <taxon>Spermatophyta</taxon>
        <taxon>Magnoliopsida</taxon>
        <taxon>eudicotyledons</taxon>
        <taxon>Gunneridae</taxon>
        <taxon>Pentapetalae</taxon>
        <taxon>rosids</taxon>
        <taxon>fabids</taxon>
        <taxon>Cucurbitales</taxon>
        <taxon>Cucurbitaceae</taxon>
        <taxon>Benincaseae</taxon>
        <taxon>Cucumis</taxon>
    </lineage>
</organism>
<gene>
    <name evidence="2" type="ORF">E5676_scaffold1333G00270</name>
    <name evidence="1" type="ORF">E6C27_scaffold376G00360</name>
</gene>
<dbReference type="Proteomes" id="UP000321393">
    <property type="component" value="Unassembled WGS sequence"/>
</dbReference>
<dbReference type="Proteomes" id="UP000321947">
    <property type="component" value="Unassembled WGS sequence"/>
</dbReference>
<sequence length="114" mass="13441">MEPRGRSRRVRKLATDVPAIESINREQASNEISSNLYYLVGRRAGEGMNYRLPLKLDKRFGIKRLKALWVMTFTRTTNQEYEKRFTELAKYALAFITNEMEKCEKFEEGLQTEI</sequence>
<evidence type="ECO:0000313" key="3">
    <source>
        <dbReference type="Proteomes" id="UP000321393"/>
    </source>
</evidence>
<dbReference type="AlphaFoldDB" id="A0A5A7TWA5"/>
<reference evidence="3 4" key="1">
    <citation type="submission" date="2019-08" db="EMBL/GenBank/DDBJ databases">
        <title>Draft genome sequences of two oriental melons (Cucumis melo L. var makuwa).</title>
        <authorList>
            <person name="Kwon S.-Y."/>
        </authorList>
    </citation>
    <scope>NUCLEOTIDE SEQUENCE [LARGE SCALE GENOMIC DNA]</scope>
    <source>
        <strain evidence="4">cv. Chang Bougi</strain>
        <strain evidence="3">cv. SW 3</strain>
        <tissue evidence="1">Leaf</tissue>
    </source>
</reference>
<evidence type="ECO:0000313" key="1">
    <source>
        <dbReference type="EMBL" id="KAA0046177.1"/>
    </source>
</evidence>
<dbReference type="EMBL" id="SSTD01017158">
    <property type="protein sequence ID" value="TYK00206.1"/>
    <property type="molecule type" value="Genomic_DNA"/>
</dbReference>
<evidence type="ECO:0000313" key="4">
    <source>
        <dbReference type="Proteomes" id="UP000321947"/>
    </source>
</evidence>
<accession>A0A5A7TWA5</accession>
<name>A0A5A7TWA5_CUCMM</name>
<comment type="caution">
    <text evidence="1">The sequence shown here is derived from an EMBL/GenBank/DDBJ whole genome shotgun (WGS) entry which is preliminary data.</text>
</comment>
<dbReference type="EMBL" id="SSTE01014335">
    <property type="protein sequence ID" value="KAA0046177.1"/>
    <property type="molecule type" value="Genomic_DNA"/>
</dbReference>
<evidence type="ECO:0000313" key="2">
    <source>
        <dbReference type="EMBL" id="TYK00206.1"/>
    </source>
</evidence>
<protein>
    <submittedName>
        <fullName evidence="1">Uncharacterized protein</fullName>
    </submittedName>
</protein>